<evidence type="ECO:0000313" key="10">
    <source>
        <dbReference type="Proteomes" id="UP000235914"/>
    </source>
</evidence>
<dbReference type="Proteomes" id="UP000235914">
    <property type="component" value="Unassembled WGS sequence"/>
</dbReference>
<feature type="transmembrane region" description="Helical" evidence="7">
    <location>
        <begin position="104"/>
        <end position="124"/>
    </location>
</feature>
<dbReference type="EMBL" id="PJKN01000006">
    <property type="protein sequence ID" value="PNC53948.1"/>
    <property type="molecule type" value="Genomic_DNA"/>
</dbReference>
<comment type="caution">
    <text evidence="9">The sequence shown here is derived from an EMBL/GenBank/DDBJ whole genome shotgun (WGS) entry which is preliminary data.</text>
</comment>
<evidence type="ECO:0000256" key="4">
    <source>
        <dbReference type="ARBA" id="ARBA00022982"/>
    </source>
</evidence>
<evidence type="ECO:0000256" key="6">
    <source>
        <dbReference type="ARBA" id="ARBA00023014"/>
    </source>
</evidence>
<keyword evidence="2" id="KW-0004">4Fe-4S</keyword>
<dbReference type="GO" id="GO:0005886">
    <property type="term" value="C:plasma membrane"/>
    <property type="evidence" value="ECO:0007669"/>
    <property type="project" value="TreeGrafter"/>
</dbReference>
<keyword evidence="7" id="KW-0812">Transmembrane</keyword>
<evidence type="ECO:0000313" key="9">
    <source>
        <dbReference type="EMBL" id="PNC53948.1"/>
    </source>
</evidence>
<dbReference type="GO" id="GO:0046872">
    <property type="term" value="F:metal ion binding"/>
    <property type="evidence" value="ECO:0007669"/>
    <property type="project" value="UniProtKB-KW"/>
</dbReference>
<dbReference type="InterPro" id="IPR051684">
    <property type="entry name" value="Electron_Trans/Redox"/>
</dbReference>
<feature type="domain" description="4Fe-4S ferredoxin-type" evidence="8">
    <location>
        <begin position="421"/>
        <end position="453"/>
    </location>
</feature>
<gene>
    <name evidence="9" type="ORF">CXU09_10105</name>
</gene>
<feature type="transmembrane region" description="Helical" evidence="7">
    <location>
        <begin position="206"/>
        <end position="230"/>
    </location>
</feature>
<dbReference type="CDD" id="cd16373">
    <property type="entry name" value="DMSOR_beta_like"/>
    <property type="match status" value="1"/>
</dbReference>
<dbReference type="SUPFAM" id="SSF54862">
    <property type="entry name" value="4Fe-4S ferredoxins"/>
    <property type="match status" value="2"/>
</dbReference>
<evidence type="ECO:0000259" key="8">
    <source>
        <dbReference type="PROSITE" id="PS51379"/>
    </source>
</evidence>
<dbReference type="AlphaFoldDB" id="A0AAP8NJZ3"/>
<feature type="domain" description="4Fe-4S ferredoxin-type" evidence="8">
    <location>
        <begin position="282"/>
        <end position="311"/>
    </location>
</feature>
<keyword evidence="1" id="KW-0813">Transport</keyword>
<evidence type="ECO:0000256" key="5">
    <source>
        <dbReference type="ARBA" id="ARBA00023004"/>
    </source>
</evidence>
<dbReference type="GO" id="GO:0051539">
    <property type="term" value="F:4 iron, 4 sulfur cluster binding"/>
    <property type="evidence" value="ECO:0007669"/>
    <property type="project" value="UniProtKB-KW"/>
</dbReference>
<protein>
    <recommendedName>
        <fullName evidence="8">4Fe-4S ferredoxin-type domain-containing protein</fullName>
    </recommendedName>
</protein>
<proteinExistence type="predicted"/>
<dbReference type="Gene3D" id="3.30.70.20">
    <property type="match status" value="3"/>
</dbReference>
<dbReference type="PANTHER" id="PTHR30176">
    <property type="entry name" value="FERREDOXIN-TYPE PROTEIN NAPH"/>
    <property type="match status" value="1"/>
</dbReference>
<feature type="transmembrane region" description="Helical" evidence="7">
    <location>
        <begin position="172"/>
        <end position="194"/>
    </location>
</feature>
<sequence length="599" mass="65670">MEGQLSASGGFMINMSVIKAFLVSPLKWLRVTVAVIFFIGIAYAFLHHIPAWNVPNMTGGGEGVEDSFSLARWQLVPSVLGTLSGAAVSAVILGVLLLLTLLFGRVYCSFICPLGILQDIVFRIRRWLAPKRFLKFSRPVPWMRYGVLALLAACCVTGLAGLSLNWLDPYSIFGRIMYVLAWPAAIWSNNLLAADSSSADLVQMDYFPAAFPVLLASAGMLGLVAVMSAWKGRLYCNTVCPVGTFLGLLSRISLFRLGFDPASCKKCGKCVKPCKAQCLNLKEYKIDSSRCVACYDCVRSCSEGGIRYRWFTRVRQQIPAQKKKVPPASAPSSSAAVPSIAGSSRRQFLEATAVGLAAAAFSGCRGDAARKLDPTQCVLPPGAGSLERFLDICTGCQMCVANCPTHVLQPSYLQLGLKGFMKPRMDFATKYCLYDCHRCAEVCPTGAIRRMPVTAERDTEGITKDTTRIAVARFYVCRCLVAREDMDCGACTEHCPTKALYTVPYIGRDGQEHRLPRLDPSLCIGCGACEHACPVTAERPEERERRNSCDLCEEKCEFGRRREMPPRALVVRAVNPQQKAVKKFEDKAVDPVGDADFPF</sequence>
<dbReference type="InterPro" id="IPR017900">
    <property type="entry name" value="4Fe4S_Fe_S_CS"/>
</dbReference>
<evidence type="ECO:0000256" key="7">
    <source>
        <dbReference type="SAM" id="Phobius"/>
    </source>
</evidence>
<accession>A0AAP8NJZ3</accession>
<dbReference type="PROSITE" id="PS00198">
    <property type="entry name" value="4FE4S_FER_1"/>
    <property type="match status" value="2"/>
</dbReference>
<dbReference type="InterPro" id="IPR017896">
    <property type="entry name" value="4Fe4S_Fe-S-bd"/>
</dbReference>
<feature type="domain" description="4Fe-4S ferredoxin-type" evidence="8">
    <location>
        <begin position="255"/>
        <end position="281"/>
    </location>
</feature>
<evidence type="ECO:0000256" key="1">
    <source>
        <dbReference type="ARBA" id="ARBA00022448"/>
    </source>
</evidence>
<dbReference type="Pfam" id="PF12838">
    <property type="entry name" value="Fer4_7"/>
    <property type="match status" value="2"/>
</dbReference>
<feature type="domain" description="4Fe-4S ferredoxin-type" evidence="8">
    <location>
        <begin position="486"/>
        <end position="505"/>
    </location>
</feature>
<keyword evidence="7" id="KW-0472">Membrane</keyword>
<feature type="domain" description="4Fe-4S ferredoxin-type" evidence="8">
    <location>
        <begin position="514"/>
        <end position="543"/>
    </location>
</feature>
<keyword evidence="3" id="KW-0479">Metal-binding</keyword>
<evidence type="ECO:0000256" key="3">
    <source>
        <dbReference type="ARBA" id="ARBA00022723"/>
    </source>
</evidence>
<feature type="transmembrane region" description="Helical" evidence="7">
    <location>
        <begin position="145"/>
        <end position="166"/>
    </location>
</feature>
<feature type="domain" description="4Fe-4S ferredoxin-type" evidence="8">
    <location>
        <begin position="384"/>
        <end position="413"/>
    </location>
</feature>
<keyword evidence="6" id="KW-0411">Iron-sulfur</keyword>
<dbReference type="PROSITE" id="PS51379">
    <property type="entry name" value="4FE4S_FER_2"/>
    <property type="match status" value="6"/>
</dbReference>
<feature type="transmembrane region" description="Helical" evidence="7">
    <location>
        <begin position="75"/>
        <end position="98"/>
    </location>
</feature>
<dbReference type="PANTHER" id="PTHR30176:SF3">
    <property type="entry name" value="FERREDOXIN-TYPE PROTEIN NAPH"/>
    <property type="match status" value="1"/>
</dbReference>
<name>A0AAP8NJZ3_9BACT</name>
<evidence type="ECO:0000256" key="2">
    <source>
        <dbReference type="ARBA" id="ARBA00022485"/>
    </source>
</evidence>
<organism evidence="9 10">
    <name type="scientific">Akkermansia muciniphila</name>
    <dbReference type="NCBI Taxonomy" id="239935"/>
    <lineage>
        <taxon>Bacteria</taxon>
        <taxon>Pseudomonadati</taxon>
        <taxon>Verrucomicrobiota</taxon>
        <taxon>Verrucomicrobiia</taxon>
        <taxon>Verrucomicrobiales</taxon>
        <taxon>Akkermansiaceae</taxon>
        <taxon>Akkermansia</taxon>
    </lineage>
</organism>
<keyword evidence="7" id="KW-1133">Transmembrane helix</keyword>
<keyword evidence="4" id="KW-0249">Electron transport</keyword>
<feature type="transmembrane region" description="Helical" evidence="7">
    <location>
        <begin position="28"/>
        <end position="46"/>
    </location>
</feature>
<dbReference type="Pfam" id="PF12801">
    <property type="entry name" value="Fer4_5"/>
    <property type="match status" value="2"/>
</dbReference>
<reference evidence="9 10" key="1">
    <citation type="journal article" date="2017" name="BMC Genomics">
        <title>Genome sequencing of 39 Akkermansia muciniphila isolates reveals its population structure, genomic and functional diverisity, and global distribution in mammalian gut microbiotas.</title>
        <authorList>
            <person name="Guo X."/>
            <person name="Li S."/>
            <person name="Zhang J."/>
            <person name="Wu F."/>
            <person name="Li X."/>
            <person name="Wu D."/>
            <person name="Zhang M."/>
            <person name="Ou Z."/>
            <person name="Jie Z."/>
            <person name="Yan Q."/>
            <person name="Li P."/>
            <person name="Yi J."/>
            <person name="Peng Y."/>
        </authorList>
    </citation>
    <scope>NUCLEOTIDE SEQUENCE [LARGE SCALE GENOMIC DNA]</scope>
    <source>
        <strain evidence="9 10">GP43</strain>
    </source>
</reference>
<keyword evidence="5" id="KW-0408">Iron</keyword>